<dbReference type="EMBL" id="JABFTP020000103">
    <property type="protein sequence ID" value="KAL3278287.1"/>
    <property type="molecule type" value="Genomic_DNA"/>
</dbReference>
<accession>A0ABD2NHU9</accession>
<organism evidence="4 5">
    <name type="scientific">Cryptolaemus montrouzieri</name>
    <dbReference type="NCBI Taxonomy" id="559131"/>
    <lineage>
        <taxon>Eukaryota</taxon>
        <taxon>Metazoa</taxon>
        <taxon>Ecdysozoa</taxon>
        <taxon>Arthropoda</taxon>
        <taxon>Hexapoda</taxon>
        <taxon>Insecta</taxon>
        <taxon>Pterygota</taxon>
        <taxon>Neoptera</taxon>
        <taxon>Endopterygota</taxon>
        <taxon>Coleoptera</taxon>
        <taxon>Polyphaga</taxon>
        <taxon>Cucujiformia</taxon>
        <taxon>Coccinelloidea</taxon>
        <taxon>Coccinellidae</taxon>
        <taxon>Scymninae</taxon>
        <taxon>Scymnini</taxon>
        <taxon>Cryptolaemus</taxon>
    </lineage>
</organism>
<evidence type="ECO:0000256" key="1">
    <source>
        <dbReference type="ARBA" id="ARBA00008942"/>
    </source>
</evidence>
<dbReference type="Pfam" id="PF15753">
    <property type="entry name" value="BLOC1S3"/>
    <property type="match status" value="1"/>
</dbReference>
<evidence type="ECO:0000256" key="3">
    <source>
        <dbReference type="SAM" id="MobiDB-lite"/>
    </source>
</evidence>
<dbReference type="PANTHER" id="PTHR31974:SF2">
    <property type="entry name" value="BIOGENESIS OF LYSOSOME-RELATED ORGANELLES COMPLEX 1 SUBUNIT 3"/>
    <property type="match status" value="1"/>
</dbReference>
<evidence type="ECO:0000313" key="5">
    <source>
        <dbReference type="Proteomes" id="UP001516400"/>
    </source>
</evidence>
<dbReference type="PANTHER" id="PTHR31974">
    <property type="entry name" value="BIOGENESIS OF LYSOSOME-RELATED ORGANELLES COMPLEX 1 SUBUNIT 3"/>
    <property type="match status" value="1"/>
</dbReference>
<protein>
    <recommendedName>
        <fullName evidence="2">Biogenesis of lysosome-related organelles complex 1 subunit 3</fullName>
    </recommendedName>
</protein>
<gene>
    <name evidence="4" type="ORF">HHI36_013621</name>
</gene>
<comment type="caution">
    <text evidence="4">The sequence shown here is derived from an EMBL/GenBank/DDBJ whole genome shotgun (WGS) entry which is preliminary data.</text>
</comment>
<reference evidence="4 5" key="1">
    <citation type="journal article" date="2021" name="BMC Biol.">
        <title>Horizontally acquired antibacterial genes associated with adaptive radiation of ladybird beetles.</title>
        <authorList>
            <person name="Li H.S."/>
            <person name="Tang X.F."/>
            <person name="Huang Y.H."/>
            <person name="Xu Z.Y."/>
            <person name="Chen M.L."/>
            <person name="Du X.Y."/>
            <person name="Qiu B.Y."/>
            <person name="Chen P.T."/>
            <person name="Zhang W."/>
            <person name="Slipinski A."/>
            <person name="Escalona H.E."/>
            <person name="Waterhouse R.M."/>
            <person name="Zwick A."/>
            <person name="Pang H."/>
        </authorList>
    </citation>
    <scope>NUCLEOTIDE SEQUENCE [LARGE SCALE GENOMIC DNA]</scope>
    <source>
        <strain evidence="4">SYSU2018</strain>
    </source>
</reference>
<sequence length="156" mass="16924">MNKPVIVTGEASETDSEDDEPTYAMSRNSTNQVKGQAISGEDSESENDDGGISSASIASAISVSENLDIEQCRTDSLLHQKLREANSTFHTDLEAIIKNTVVDAEKTLNEVDKHILKSQLILQGASSSLKNFNLQANVLKNKLENLLSSNFLSNVI</sequence>
<comment type="similarity">
    <text evidence="1">Belongs to the BLOC1S3 family.</text>
</comment>
<evidence type="ECO:0000256" key="2">
    <source>
        <dbReference type="ARBA" id="ARBA00019581"/>
    </source>
</evidence>
<dbReference type="Proteomes" id="UP001516400">
    <property type="component" value="Unassembled WGS sequence"/>
</dbReference>
<feature type="compositionally biased region" description="Acidic residues" evidence="3">
    <location>
        <begin position="12"/>
        <end position="21"/>
    </location>
</feature>
<feature type="region of interest" description="Disordered" evidence="3">
    <location>
        <begin position="1"/>
        <end position="54"/>
    </location>
</feature>
<dbReference type="InterPro" id="IPR017245">
    <property type="entry name" value="BLOC-1_complex_su-3"/>
</dbReference>
<name>A0ABD2NHU9_9CUCU</name>
<dbReference type="AlphaFoldDB" id="A0ABD2NHU9"/>
<feature type="compositionally biased region" description="Polar residues" evidence="3">
    <location>
        <begin position="25"/>
        <end position="34"/>
    </location>
</feature>
<keyword evidence="5" id="KW-1185">Reference proteome</keyword>
<evidence type="ECO:0000313" key="4">
    <source>
        <dbReference type="EMBL" id="KAL3278287.1"/>
    </source>
</evidence>
<proteinExistence type="inferred from homology"/>